<protein>
    <submittedName>
        <fullName evidence="2">Uncharacterized protein</fullName>
    </submittedName>
</protein>
<accession>A0ABU2XS45</accession>
<evidence type="ECO:0000313" key="2">
    <source>
        <dbReference type="EMBL" id="MDT0548750.1"/>
    </source>
</evidence>
<evidence type="ECO:0000313" key="3">
    <source>
        <dbReference type="Proteomes" id="UP001180754"/>
    </source>
</evidence>
<feature type="compositionally biased region" description="Basic and acidic residues" evidence="1">
    <location>
        <begin position="112"/>
        <end position="131"/>
    </location>
</feature>
<dbReference type="EMBL" id="JAVRFD010000028">
    <property type="protein sequence ID" value="MDT0548750.1"/>
    <property type="molecule type" value="Genomic_DNA"/>
</dbReference>
<keyword evidence="3" id="KW-1185">Reference proteome</keyword>
<feature type="compositionally biased region" description="Basic and acidic residues" evidence="1">
    <location>
        <begin position="138"/>
        <end position="151"/>
    </location>
</feature>
<feature type="region of interest" description="Disordered" evidence="1">
    <location>
        <begin position="88"/>
        <end position="160"/>
    </location>
</feature>
<organism evidence="2 3">
    <name type="scientific">Streptomyces lonegramiae</name>
    <dbReference type="NCBI Taxonomy" id="3075524"/>
    <lineage>
        <taxon>Bacteria</taxon>
        <taxon>Bacillati</taxon>
        <taxon>Actinomycetota</taxon>
        <taxon>Actinomycetes</taxon>
        <taxon>Kitasatosporales</taxon>
        <taxon>Streptomycetaceae</taxon>
        <taxon>Streptomyces</taxon>
    </lineage>
</organism>
<sequence>MKKVQAALVFIGGYLVGRTHKMRWAITLAGLTAGRRLLSGGDVADGGQANSPGLGRLGQELRSELMTAGRSAAVSTISNRMNSMSDAMGEWALALRPGPNGQEPGEPSSQGDRARGDEAKSQKGPGDEGRSRAGKSKTSADHPAEHEKKTEAGGSGRSRG</sequence>
<proteinExistence type="predicted"/>
<name>A0ABU2XS45_9ACTN</name>
<dbReference type="RefSeq" id="WP_311729315.1">
    <property type="nucleotide sequence ID" value="NZ_JAVRFD010000028.1"/>
</dbReference>
<dbReference type="Proteomes" id="UP001180754">
    <property type="component" value="Unassembled WGS sequence"/>
</dbReference>
<reference evidence="2" key="1">
    <citation type="submission" date="2024-05" db="EMBL/GenBank/DDBJ databases">
        <title>30 novel species of actinomycetes from the DSMZ collection.</title>
        <authorList>
            <person name="Nouioui I."/>
        </authorList>
    </citation>
    <scope>NUCLEOTIDE SEQUENCE</scope>
    <source>
        <strain evidence="2">DSM 41529</strain>
    </source>
</reference>
<evidence type="ECO:0000256" key="1">
    <source>
        <dbReference type="SAM" id="MobiDB-lite"/>
    </source>
</evidence>
<gene>
    <name evidence="2" type="ORF">RND15_39670</name>
</gene>
<comment type="caution">
    <text evidence="2">The sequence shown here is derived from an EMBL/GenBank/DDBJ whole genome shotgun (WGS) entry which is preliminary data.</text>
</comment>